<reference evidence="1" key="1">
    <citation type="journal article" date="2022" name="bioRxiv">
        <title>Population genetic analysis of Ophidiomyces ophidiicola, the causative agent of snake fungal disease, indicates recent introductions to the USA.</title>
        <authorList>
            <person name="Ladner J.T."/>
            <person name="Palmer J.M."/>
            <person name="Ettinger C.L."/>
            <person name="Stajich J.E."/>
            <person name="Farrell T.M."/>
            <person name="Glorioso B.M."/>
            <person name="Lawson B."/>
            <person name="Price S.J."/>
            <person name="Stengle A.G."/>
            <person name="Grear D.A."/>
            <person name="Lorch J.M."/>
        </authorList>
    </citation>
    <scope>NUCLEOTIDE SEQUENCE</scope>
    <source>
        <strain evidence="1">NWHC 24266-5</strain>
    </source>
</reference>
<gene>
    <name evidence="1" type="ORF">LOY88_005383</name>
</gene>
<comment type="caution">
    <text evidence="1">The sequence shown here is derived from an EMBL/GenBank/DDBJ whole genome shotgun (WGS) entry which is preliminary data.</text>
</comment>
<protein>
    <submittedName>
        <fullName evidence="1">Uncharacterized protein</fullName>
    </submittedName>
</protein>
<dbReference type="EMBL" id="JALBCA010000094">
    <property type="protein sequence ID" value="KAI2383287.1"/>
    <property type="molecule type" value="Genomic_DNA"/>
</dbReference>
<sequence length="349" mass="38649">MATPCYILLFGDQTETKFSVKELFEYSERSERVRLFIERAQNAARHAFDTASTPDRGKYGFHSYLELEERILAETVPDVVVRTLLLCFAQVGHLIMRLERDDQVRDLWSKQRLVIVASCAGQIPAALAATTNSLDELADAAPEVVATSIRAGIDVDRRTNEYADDRSKSWATAVGVPLEHARQVVARFNDSKDLTHAQGLYCGVTSAWATTIIGPPRLLEEFFGSKPFGEARVTALPINATFHALHAEKPDIEWIIGDTPKLNSLHLTDACFLSSESGAVFPPQTARDLLGEALLNILNRMTDNEKVFGEVRGISGDREVCIFSVVAEKVAARMIKVLGEHKAHVRSNI</sequence>
<organism evidence="1">
    <name type="scientific">Ophidiomyces ophidiicola</name>
    <dbReference type="NCBI Taxonomy" id="1387563"/>
    <lineage>
        <taxon>Eukaryota</taxon>
        <taxon>Fungi</taxon>
        <taxon>Dikarya</taxon>
        <taxon>Ascomycota</taxon>
        <taxon>Pezizomycotina</taxon>
        <taxon>Eurotiomycetes</taxon>
        <taxon>Eurotiomycetidae</taxon>
        <taxon>Onygenales</taxon>
        <taxon>Onygenaceae</taxon>
        <taxon>Ophidiomyces</taxon>
    </lineage>
</organism>
<name>A0ACB8UQS1_9EURO</name>
<accession>A0ACB8UQS1</accession>
<proteinExistence type="predicted"/>
<evidence type="ECO:0000313" key="1">
    <source>
        <dbReference type="EMBL" id="KAI2383287.1"/>
    </source>
</evidence>